<keyword evidence="5 8" id="KW-0223">Dioxygenase</keyword>
<evidence type="ECO:0000256" key="6">
    <source>
        <dbReference type="ARBA" id="ARBA00023002"/>
    </source>
</evidence>
<gene>
    <name evidence="10" type="ORF">QWZ14_02450</name>
</gene>
<dbReference type="SUPFAM" id="SSF54593">
    <property type="entry name" value="Glyoxalase/Bleomycin resistance protein/Dihydroxybiphenyl dioxygenase"/>
    <property type="match status" value="1"/>
</dbReference>
<evidence type="ECO:0000313" key="10">
    <source>
        <dbReference type="EMBL" id="MDN3563238.1"/>
    </source>
</evidence>
<comment type="cofactor">
    <cofactor evidence="1 8">
        <name>Fe(2+)</name>
        <dbReference type="ChEBI" id="CHEBI:29033"/>
    </cofactor>
</comment>
<keyword evidence="4 8" id="KW-0058">Aromatic hydrocarbons catabolism</keyword>
<dbReference type="CDD" id="cd07237">
    <property type="entry name" value="BphC1-RGP6_C_like"/>
    <property type="match status" value="1"/>
</dbReference>
<dbReference type="PROSITE" id="PS00082">
    <property type="entry name" value="EXTRADIOL_DIOXYGENAS"/>
    <property type="match status" value="1"/>
</dbReference>
<keyword evidence="11" id="KW-1185">Reference proteome</keyword>
<evidence type="ECO:0000256" key="8">
    <source>
        <dbReference type="RuleBase" id="RU000683"/>
    </source>
</evidence>
<dbReference type="InterPro" id="IPR037523">
    <property type="entry name" value="VOC_core"/>
</dbReference>
<evidence type="ECO:0000256" key="3">
    <source>
        <dbReference type="ARBA" id="ARBA00022723"/>
    </source>
</evidence>
<sequence length="345" mass="36720">MARQAHSGAAEGPGIQALGYVGIEATSPADWAGFGTGLLGLQLAERSAAQLVFRMDDRRQRLVVTPGARDGARCFGWEVADAAALEALAARLEAAGVAVARGDAALAAQRRVAGLVVAADPAGNRIELVHGAEAADAPFRPGRCISGFRTGALGMGHAVLTVERAAPVLAFYRDLLGFGVSDYVTHPFTAWFLHVNGRHHSLALIETGSAGLHHLMLELFSLDDVGQGYDLAQLEDGRVATTLGRHTNDYMTSFYARTPGGFLVEYGWGGRVVDPARWQPVEMTSGPSLWGHERSWGSPEMRAEARRLMLQAAAAGERAPVQVLPGNHAVMPGACPWWDQLRAAE</sequence>
<evidence type="ECO:0000256" key="7">
    <source>
        <dbReference type="ARBA" id="ARBA00023004"/>
    </source>
</evidence>
<dbReference type="InterPro" id="IPR004360">
    <property type="entry name" value="Glyas_Fos-R_dOase_dom"/>
</dbReference>
<comment type="caution">
    <text evidence="10">The sequence shown here is derived from an EMBL/GenBank/DDBJ whole genome shotgun (WGS) entry which is preliminary data.</text>
</comment>
<evidence type="ECO:0000256" key="1">
    <source>
        <dbReference type="ARBA" id="ARBA00001954"/>
    </source>
</evidence>
<evidence type="ECO:0000259" key="9">
    <source>
        <dbReference type="PROSITE" id="PS51819"/>
    </source>
</evidence>
<protein>
    <submittedName>
        <fullName evidence="10">VOC family protein</fullName>
    </submittedName>
</protein>
<dbReference type="InterPro" id="IPR000486">
    <property type="entry name" value="Xdiol_ring_cleave_dOase_1/2"/>
</dbReference>
<dbReference type="InterPro" id="IPR029068">
    <property type="entry name" value="Glyas_Bleomycin-R_OHBP_Dase"/>
</dbReference>
<evidence type="ECO:0000256" key="4">
    <source>
        <dbReference type="ARBA" id="ARBA00022797"/>
    </source>
</evidence>
<keyword evidence="3" id="KW-0479">Metal-binding</keyword>
<keyword evidence="6 8" id="KW-0560">Oxidoreductase</keyword>
<reference evidence="11" key="1">
    <citation type="journal article" date="2019" name="Int. J. Syst. Evol. Microbiol.">
        <title>The Global Catalogue of Microorganisms (GCM) 10K type strain sequencing project: providing services to taxonomists for standard genome sequencing and annotation.</title>
        <authorList>
            <consortium name="The Broad Institute Genomics Platform"/>
            <consortium name="The Broad Institute Genome Sequencing Center for Infectious Disease"/>
            <person name="Wu L."/>
            <person name="Ma J."/>
        </authorList>
    </citation>
    <scope>NUCLEOTIDE SEQUENCE [LARGE SCALE GENOMIC DNA]</scope>
    <source>
        <strain evidence="11">CECT 7131</strain>
    </source>
</reference>
<dbReference type="Gene3D" id="3.10.180.10">
    <property type="entry name" value="2,3-Dihydroxybiphenyl 1,2-Dioxygenase, domain 1"/>
    <property type="match status" value="2"/>
</dbReference>
<proteinExistence type="inferred from homology"/>
<comment type="similarity">
    <text evidence="2 8">Belongs to the extradiol ring-cleavage dioxygenase family.</text>
</comment>
<dbReference type="RefSeq" id="WP_290314976.1">
    <property type="nucleotide sequence ID" value="NZ_JAUFPN010000020.1"/>
</dbReference>
<feature type="domain" description="VOC" evidence="9">
    <location>
        <begin position="154"/>
        <end position="269"/>
    </location>
</feature>
<accession>A0ABT8A0L2</accession>
<dbReference type="PROSITE" id="PS51819">
    <property type="entry name" value="VOC"/>
    <property type="match status" value="2"/>
</dbReference>
<evidence type="ECO:0000256" key="5">
    <source>
        <dbReference type="ARBA" id="ARBA00022964"/>
    </source>
</evidence>
<dbReference type="Pfam" id="PF00903">
    <property type="entry name" value="Glyoxalase"/>
    <property type="match status" value="1"/>
</dbReference>
<dbReference type="Pfam" id="PF22632">
    <property type="entry name" value="BphC_D1"/>
    <property type="match status" value="1"/>
</dbReference>
<name>A0ABT8A0L2_9PROT</name>
<evidence type="ECO:0000256" key="2">
    <source>
        <dbReference type="ARBA" id="ARBA00008784"/>
    </source>
</evidence>
<organism evidence="10 11">
    <name type="scientific">Paeniroseomonas aquatica</name>
    <dbReference type="NCBI Taxonomy" id="373043"/>
    <lineage>
        <taxon>Bacteria</taxon>
        <taxon>Pseudomonadati</taxon>
        <taxon>Pseudomonadota</taxon>
        <taxon>Alphaproteobacteria</taxon>
        <taxon>Acetobacterales</taxon>
        <taxon>Acetobacteraceae</taxon>
        <taxon>Paeniroseomonas</taxon>
    </lineage>
</organism>
<feature type="domain" description="VOC" evidence="9">
    <location>
        <begin position="17"/>
        <end position="131"/>
    </location>
</feature>
<dbReference type="Proteomes" id="UP001529369">
    <property type="component" value="Unassembled WGS sequence"/>
</dbReference>
<dbReference type="EMBL" id="JAUFPN010000020">
    <property type="protein sequence ID" value="MDN3563238.1"/>
    <property type="molecule type" value="Genomic_DNA"/>
</dbReference>
<keyword evidence="7 8" id="KW-0408">Iron</keyword>
<evidence type="ECO:0000313" key="11">
    <source>
        <dbReference type="Proteomes" id="UP001529369"/>
    </source>
</evidence>